<evidence type="ECO:0000256" key="6">
    <source>
        <dbReference type="ARBA" id="ARBA00023065"/>
    </source>
</evidence>
<keyword evidence="6" id="KW-0406">Ion transport</keyword>
<protein>
    <submittedName>
        <fullName evidence="9">V-type ATP synthase subunit I</fullName>
    </submittedName>
</protein>
<dbReference type="EMBL" id="WUUQ01000002">
    <property type="protein sequence ID" value="MXQ73319.1"/>
    <property type="molecule type" value="Genomic_DNA"/>
</dbReference>
<dbReference type="AlphaFoldDB" id="A0A6N8U9R1"/>
<name>A0A6N8U9R1_9FIRM</name>
<organism evidence="9 10">
    <name type="scientific">Copranaerobaculum intestinale</name>
    <dbReference type="NCBI Taxonomy" id="2692629"/>
    <lineage>
        <taxon>Bacteria</taxon>
        <taxon>Bacillati</taxon>
        <taxon>Bacillota</taxon>
        <taxon>Erysipelotrichia</taxon>
        <taxon>Erysipelotrichales</taxon>
        <taxon>Erysipelotrichaceae</taxon>
        <taxon>Copranaerobaculum</taxon>
    </lineage>
</organism>
<comment type="subcellular location">
    <subcellularLocation>
        <location evidence="1">Membrane</location>
        <topology evidence="1">Multi-pass membrane protein</topology>
    </subcellularLocation>
</comment>
<keyword evidence="10" id="KW-1185">Reference proteome</keyword>
<evidence type="ECO:0000256" key="7">
    <source>
        <dbReference type="ARBA" id="ARBA00023136"/>
    </source>
</evidence>
<feature type="transmembrane region" description="Helical" evidence="8">
    <location>
        <begin position="350"/>
        <end position="376"/>
    </location>
</feature>
<dbReference type="RefSeq" id="WP_160624779.1">
    <property type="nucleotide sequence ID" value="NZ_WUUQ01000002.1"/>
</dbReference>
<feature type="transmembrane region" description="Helical" evidence="8">
    <location>
        <begin position="563"/>
        <end position="586"/>
    </location>
</feature>
<keyword evidence="5 8" id="KW-1133">Transmembrane helix</keyword>
<sequence>MAIEKMRLVNILSDQVHLSDVLLRFIELDNFHPVPASRIADKVGGLTTLNEENPYTELLTQFQEISHDMELELPEVRMREQDYNLMETREYIGRVYDQYKKIATVKEDLIKVIQENKDALFQLNNIETLDVSFDDLFSCKFIKIRFGRLPLDSVDKLKYYNNRPFIFKSFSQDKAYSWCVYITTNKYEGEVDNIFSSLYFERIRIPDFVHGTPDSAKEMIQEEIDTDYKQLSHLDEEMLKLKESCKDRFAQIKGELEFLNRTYEARQFVLCLGERFSITGFVAKRDVADVVKTFEDLEGVEIEDRPASSDMRLTPPTKLRNGWFARPFVMFVEMYGTPGYRDFDPTPFVAFTYTLLFGIMFGDVGQGLVLSLVGYIAYKWKHMQLGEVGVRIGLSSAFFGLVYGSVFGNEEILTPLYTKVFGLAGKPIEVLDGNFTMPLLICTVVIGAVLIVTCICMNIFLNAKRRDYGEMLFSQNGISGLVFYTAVLVGAALQMGFGIAVFSLPYVLLLIILPLFLIFMKEPLIRKLDKQDMFPDGFGGFFTESFFELFEVCLSFVANTMSFLRIGGFVLSHAGMMLVVSTLSHMVGGGSLAVMIFGNIFVMAMEGMIVGIQVLRLEFYEMFSRYFEGNGYAFQSLKNSD</sequence>
<evidence type="ECO:0000313" key="10">
    <source>
        <dbReference type="Proteomes" id="UP000434036"/>
    </source>
</evidence>
<dbReference type="PANTHER" id="PTHR11629:SF63">
    <property type="entry name" value="V-TYPE PROTON ATPASE SUBUNIT A"/>
    <property type="match status" value="1"/>
</dbReference>
<dbReference type="GO" id="GO:0016471">
    <property type="term" value="C:vacuolar proton-transporting V-type ATPase complex"/>
    <property type="evidence" value="ECO:0007669"/>
    <property type="project" value="TreeGrafter"/>
</dbReference>
<evidence type="ECO:0000256" key="3">
    <source>
        <dbReference type="ARBA" id="ARBA00022448"/>
    </source>
</evidence>
<evidence type="ECO:0000256" key="2">
    <source>
        <dbReference type="ARBA" id="ARBA00009904"/>
    </source>
</evidence>
<reference evidence="9 10" key="2">
    <citation type="submission" date="2020-01" db="EMBL/GenBank/DDBJ databases">
        <title>Clostridiaceae sp. nov. isolated from the gut of human by culturomics.</title>
        <authorList>
            <person name="Chang Y."/>
        </authorList>
    </citation>
    <scope>NUCLEOTIDE SEQUENCE [LARGE SCALE GENOMIC DNA]</scope>
    <source>
        <strain evidence="9 10">DONG20-135</strain>
    </source>
</reference>
<comment type="caution">
    <text evidence="9">The sequence shown here is derived from an EMBL/GenBank/DDBJ whole genome shotgun (WGS) entry which is preliminary data.</text>
</comment>
<dbReference type="Proteomes" id="UP000434036">
    <property type="component" value="Unassembled WGS sequence"/>
</dbReference>
<evidence type="ECO:0000256" key="5">
    <source>
        <dbReference type="ARBA" id="ARBA00022989"/>
    </source>
</evidence>
<evidence type="ECO:0000313" key="9">
    <source>
        <dbReference type="EMBL" id="MXQ73319.1"/>
    </source>
</evidence>
<dbReference type="GO" id="GO:0033179">
    <property type="term" value="C:proton-transporting V-type ATPase, V0 domain"/>
    <property type="evidence" value="ECO:0007669"/>
    <property type="project" value="InterPro"/>
</dbReference>
<feature type="transmembrane region" description="Helical" evidence="8">
    <location>
        <begin position="388"/>
        <end position="407"/>
    </location>
</feature>
<accession>A0A6N8U9R1</accession>
<proteinExistence type="inferred from homology"/>
<dbReference type="GO" id="GO:0007035">
    <property type="term" value="P:vacuolar acidification"/>
    <property type="evidence" value="ECO:0007669"/>
    <property type="project" value="TreeGrafter"/>
</dbReference>
<feature type="transmembrane region" description="Helical" evidence="8">
    <location>
        <begin position="435"/>
        <end position="461"/>
    </location>
</feature>
<keyword evidence="7 8" id="KW-0472">Membrane</keyword>
<comment type="similarity">
    <text evidence="2">Belongs to the V-ATPase 116 kDa subunit family.</text>
</comment>
<reference evidence="9 10" key="1">
    <citation type="submission" date="2019-12" db="EMBL/GenBank/DDBJ databases">
        <authorList>
            <person name="Yang R."/>
        </authorList>
    </citation>
    <scope>NUCLEOTIDE SEQUENCE [LARGE SCALE GENOMIC DNA]</scope>
    <source>
        <strain evidence="9 10">DONG20-135</strain>
    </source>
</reference>
<evidence type="ECO:0000256" key="4">
    <source>
        <dbReference type="ARBA" id="ARBA00022692"/>
    </source>
</evidence>
<evidence type="ECO:0000256" key="1">
    <source>
        <dbReference type="ARBA" id="ARBA00004141"/>
    </source>
</evidence>
<gene>
    <name evidence="9" type="ORF">GSF08_05135</name>
</gene>
<feature type="transmembrane region" description="Helical" evidence="8">
    <location>
        <begin position="473"/>
        <end position="493"/>
    </location>
</feature>
<dbReference type="InterPro" id="IPR002490">
    <property type="entry name" value="V-ATPase_116kDa_su"/>
</dbReference>
<keyword evidence="3" id="KW-0813">Transport</keyword>
<feature type="transmembrane region" description="Helical" evidence="8">
    <location>
        <begin position="592"/>
        <end position="615"/>
    </location>
</feature>
<dbReference type="GO" id="GO:0051117">
    <property type="term" value="F:ATPase binding"/>
    <property type="evidence" value="ECO:0007669"/>
    <property type="project" value="TreeGrafter"/>
</dbReference>
<dbReference type="PANTHER" id="PTHR11629">
    <property type="entry name" value="VACUOLAR PROTON ATPASES"/>
    <property type="match status" value="1"/>
</dbReference>
<evidence type="ECO:0000256" key="8">
    <source>
        <dbReference type="SAM" id="Phobius"/>
    </source>
</evidence>
<keyword evidence="4 8" id="KW-0812">Transmembrane</keyword>
<dbReference type="GO" id="GO:0046961">
    <property type="term" value="F:proton-transporting ATPase activity, rotational mechanism"/>
    <property type="evidence" value="ECO:0007669"/>
    <property type="project" value="InterPro"/>
</dbReference>
<dbReference type="Pfam" id="PF01496">
    <property type="entry name" value="V_ATPase_I"/>
    <property type="match status" value="1"/>
</dbReference>
<feature type="transmembrane region" description="Helical" evidence="8">
    <location>
        <begin position="499"/>
        <end position="520"/>
    </location>
</feature>